<accession>A0A2H0WVU6</accession>
<proteinExistence type="inferred from homology"/>
<reference evidence="4" key="1">
    <citation type="submission" date="2017-09" db="EMBL/GenBank/DDBJ databases">
        <title>Depth-based differentiation of microbial function through sediment-hosted aquifers and enrichment of novel symbionts in the deep terrestrial subsurface.</title>
        <authorList>
            <person name="Probst A.J."/>
            <person name="Ladd B."/>
            <person name="Jarett J.K."/>
            <person name="Geller-Mcgrath D.E."/>
            <person name="Sieber C.M.K."/>
            <person name="Emerson J.B."/>
            <person name="Anantharaman K."/>
            <person name="Thomas B.C."/>
            <person name="Malmstrom R."/>
            <person name="Stieglmeier M."/>
            <person name="Klingl A."/>
            <person name="Woyke T."/>
            <person name="Ryan C.M."/>
            <person name="Banfield J.F."/>
        </authorList>
    </citation>
    <scope>NUCLEOTIDE SEQUENCE [LARGE SCALE GENOMIC DNA]</scope>
</reference>
<protein>
    <submittedName>
        <fullName evidence="3">Endonuclease</fullName>
    </submittedName>
</protein>
<dbReference type="InterPro" id="IPR050190">
    <property type="entry name" value="UPF0213_domain"/>
</dbReference>
<evidence type="ECO:0000313" key="3">
    <source>
        <dbReference type="EMBL" id="PIS16048.1"/>
    </source>
</evidence>
<dbReference type="PANTHER" id="PTHR34477:SF1">
    <property type="entry name" value="UPF0213 PROTEIN YHBQ"/>
    <property type="match status" value="1"/>
</dbReference>
<keyword evidence="3" id="KW-0255">Endonuclease</keyword>
<evidence type="ECO:0000313" key="4">
    <source>
        <dbReference type="Proteomes" id="UP000231198"/>
    </source>
</evidence>
<dbReference type="AlphaFoldDB" id="A0A2H0WVU6"/>
<feature type="domain" description="GIY-YIG" evidence="2">
    <location>
        <begin position="1"/>
        <end position="75"/>
    </location>
</feature>
<dbReference type="SMART" id="SM00465">
    <property type="entry name" value="GIYc"/>
    <property type="match status" value="1"/>
</dbReference>
<dbReference type="CDD" id="cd10449">
    <property type="entry name" value="GIY-YIG_SLX1_like"/>
    <property type="match status" value="1"/>
</dbReference>
<dbReference type="SUPFAM" id="SSF82771">
    <property type="entry name" value="GIY-YIG endonuclease"/>
    <property type="match status" value="1"/>
</dbReference>
<comment type="caution">
    <text evidence="3">The sequence shown here is derived from an EMBL/GenBank/DDBJ whole genome shotgun (WGS) entry which is preliminary data.</text>
</comment>
<keyword evidence="3" id="KW-0378">Hydrolase</keyword>
<dbReference type="GO" id="GO:0004519">
    <property type="term" value="F:endonuclease activity"/>
    <property type="evidence" value="ECO:0007669"/>
    <property type="project" value="UniProtKB-KW"/>
</dbReference>
<sequence length="83" mass="10199">MYYVYILKSSVNKDLYIGFSRDLKRRLEDHNGRKVRSTKGYAPWELIYYEAYKSVKDATRREKQLKNHQQKNTLRDQIRYSYL</sequence>
<evidence type="ECO:0000259" key="2">
    <source>
        <dbReference type="PROSITE" id="PS50164"/>
    </source>
</evidence>
<organism evidence="3 4">
    <name type="scientific">Candidatus Roizmanbacteria bacterium CG09_land_8_20_14_0_10_41_9</name>
    <dbReference type="NCBI Taxonomy" id="1974850"/>
    <lineage>
        <taxon>Bacteria</taxon>
        <taxon>Candidatus Roizmaniibacteriota</taxon>
    </lineage>
</organism>
<comment type="similarity">
    <text evidence="1">Belongs to the UPF0213 family.</text>
</comment>
<dbReference type="PROSITE" id="PS50164">
    <property type="entry name" value="GIY_YIG"/>
    <property type="match status" value="1"/>
</dbReference>
<dbReference type="InterPro" id="IPR035901">
    <property type="entry name" value="GIY-YIG_endonuc_sf"/>
</dbReference>
<name>A0A2H0WVU6_9BACT</name>
<dbReference type="InterPro" id="IPR000305">
    <property type="entry name" value="GIY-YIG_endonuc"/>
</dbReference>
<evidence type="ECO:0000256" key="1">
    <source>
        <dbReference type="ARBA" id="ARBA00007435"/>
    </source>
</evidence>
<dbReference type="Proteomes" id="UP000231198">
    <property type="component" value="Unassembled WGS sequence"/>
</dbReference>
<keyword evidence="3" id="KW-0540">Nuclease</keyword>
<dbReference type="PANTHER" id="PTHR34477">
    <property type="entry name" value="UPF0213 PROTEIN YHBQ"/>
    <property type="match status" value="1"/>
</dbReference>
<dbReference type="EMBL" id="PEZG01000012">
    <property type="protein sequence ID" value="PIS16048.1"/>
    <property type="molecule type" value="Genomic_DNA"/>
</dbReference>
<dbReference type="Gene3D" id="3.40.1440.10">
    <property type="entry name" value="GIY-YIG endonuclease"/>
    <property type="match status" value="1"/>
</dbReference>
<dbReference type="Pfam" id="PF01541">
    <property type="entry name" value="GIY-YIG"/>
    <property type="match status" value="1"/>
</dbReference>
<gene>
    <name evidence="3" type="ORF">COT62_00425</name>
</gene>